<gene>
    <name evidence="2" type="ORF">APHIGO_LOCUS4581</name>
</gene>
<proteinExistence type="predicted"/>
<dbReference type="Proteomes" id="UP001154329">
    <property type="component" value="Chromosome 2"/>
</dbReference>
<evidence type="ECO:0000256" key="1">
    <source>
        <dbReference type="SAM" id="MobiDB-lite"/>
    </source>
</evidence>
<dbReference type="EMBL" id="OU899035">
    <property type="protein sequence ID" value="CAH1721910.1"/>
    <property type="molecule type" value="Genomic_DNA"/>
</dbReference>
<keyword evidence="3" id="KW-1185">Reference proteome</keyword>
<accession>A0A9P0NGF9</accession>
<feature type="compositionally biased region" description="Low complexity" evidence="1">
    <location>
        <begin position="74"/>
        <end position="91"/>
    </location>
</feature>
<evidence type="ECO:0000313" key="3">
    <source>
        <dbReference type="Proteomes" id="UP001154329"/>
    </source>
</evidence>
<name>A0A9P0NGF9_APHGO</name>
<sequence>MHVYIILYHIIYRYIYIERDIRYLNRYSVYDNIYIICNIVRCVRRDIWTSRNRIPALSLILRRPCATRRRRPRNNNNTLATAPRRRTTPPNNIILLSSSSLSSSPSPSSSSSLLLLLSSHRFDNDGCLSRTIPSVLVLSVYNYCVMYSI</sequence>
<organism evidence="2 3">
    <name type="scientific">Aphis gossypii</name>
    <name type="common">Cotton aphid</name>
    <dbReference type="NCBI Taxonomy" id="80765"/>
    <lineage>
        <taxon>Eukaryota</taxon>
        <taxon>Metazoa</taxon>
        <taxon>Ecdysozoa</taxon>
        <taxon>Arthropoda</taxon>
        <taxon>Hexapoda</taxon>
        <taxon>Insecta</taxon>
        <taxon>Pterygota</taxon>
        <taxon>Neoptera</taxon>
        <taxon>Paraneoptera</taxon>
        <taxon>Hemiptera</taxon>
        <taxon>Sternorrhyncha</taxon>
        <taxon>Aphidomorpha</taxon>
        <taxon>Aphidoidea</taxon>
        <taxon>Aphididae</taxon>
        <taxon>Aphidini</taxon>
        <taxon>Aphis</taxon>
        <taxon>Aphis</taxon>
    </lineage>
</organism>
<evidence type="ECO:0000313" key="2">
    <source>
        <dbReference type="EMBL" id="CAH1721910.1"/>
    </source>
</evidence>
<reference evidence="2" key="1">
    <citation type="submission" date="2022-02" db="EMBL/GenBank/DDBJ databases">
        <authorList>
            <person name="King R."/>
        </authorList>
    </citation>
    <scope>NUCLEOTIDE SEQUENCE</scope>
</reference>
<protein>
    <submittedName>
        <fullName evidence="2">Uncharacterized protein</fullName>
    </submittedName>
</protein>
<feature type="region of interest" description="Disordered" evidence="1">
    <location>
        <begin position="70"/>
        <end position="91"/>
    </location>
</feature>
<reference evidence="2" key="2">
    <citation type="submission" date="2022-10" db="EMBL/GenBank/DDBJ databases">
        <authorList>
            <consortium name="ENA_rothamsted_submissions"/>
            <consortium name="culmorum"/>
            <person name="King R."/>
        </authorList>
    </citation>
    <scope>NUCLEOTIDE SEQUENCE</scope>
</reference>
<dbReference type="AlphaFoldDB" id="A0A9P0NGF9"/>